<gene>
    <name evidence="3" type="ORF">OnM2_071034</name>
</gene>
<comment type="caution">
    <text evidence="3">The sequence shown here is derived from an EMBL/GenBank/DDBJ whole genome shotgun (WGS) entry which is preliminary data.</text>
</comment>
<dbReference type="EMBL" id="MCFK01007111">
    <property type="protein sequence ID" value="RKF57916.1"/>
    <property type="molecule type" value="Genomic_DNA"/>
</dbReference>
<proteinExistence type="predicted"/>
<keyword evidence="4" id="KW-1185">Reference proteome</keyword>
<dbReference type="OrthoDB" id="3597136at2759"/>
<sequence length="247" mass="26200">MERSPVAQMSNGSPYVEPHVSDSNKPAIQMENEAVNAYTTDAVTMWVTTTLTSVQIQTSILTSLVVSLSTITQISTMIVNAPATSSISGTINPDPAASSQLSSNIAGIINPPLASSVMSNQTFTSTTDMNTPTSMTTSFFSGDSSATASQFISISPNPTNLIPIASESAELIHRVSNHDSLIRTMAVLVSAIFLTTAILAAGLHFLKRKEEKVSEIEAANTAQRQEQPLMNEPIVPYSSAYGSNVQD</sequence>
<evidence type="ECO:0000256" key="1">
    <source>
        <dbReference type="SAM" id="MobiDB-lite"/>
    </source>
</evidence>
<evidence type="ECO:0000313" key="4">
    <source>
        <dbReference type="Proteomes" id="UP000286134"/>
    </source>
</evidence>
<organism evidence="3 4">
    <name type="scientific">Erysiphe neolycopersici</name>
    <dbReference type="NCBI Taxonomy" id="212602"/>
    <lineage>
        <taxon>Eukaryota</taxon>
        <taxon>Fungi</taxon>
        <taxon>Dikarya</taxon>
        <taxon>Ascomycota</taxon>
        <taxon>Pezizomycotina</taxon>
        <taxon>Leotiomycetes</taxon>
        <taxon>Erysiphales</taxon>
        <taxon>Erysiphaceae</taxon>
        <taxon>Erysiphe</taxon>
    </lineage>
</organism>
<feature type="region of interest" description="Disordered" evidence="1">
    <location>
        <begin position="1"/>
        <end position="23"/>
    </location>
</feature>
<evidence type="ECO:0000313" key="3">
    <source>
        <dbReference type="EMBL" id="RKF57916.1"/>
    </source>
</evidence>
<keyword evidence="2" id="KW-0812">Transmembrane</keyword>
<feature type="region of interest" description="Disordered" evidence="1">
    <location>
        <begin position="217"/>
        <end position="247"/>
    </location>
</feature>
<feature type="transmembrane region" description="Helical" evidence="2">
    <location>
        <begin position="185"/>
        <end position="206"/>
    </location>
</feature>
<protein>
    <submittedName>
        <fullName evidence="3">Uncharacterized protein</fullName>
    </submittedName>
</protein>
<name>A0A420HKF8_9PEZI</name>
<evidence type="ECO:0000256" key="2">
    <source>
        <dbReference type="SAM" id="Phobius"/>
    </source>
</evidence>
<dbReference type="AlphaFoldDB" id="A0A420HKF8"/>
<keyword evidence="2" id="KW-1133">Transmembrane helix</keyword>
<accession>A0A420HKF8</accession>
<dbReference type="Proteomes" id="UP000286134">
    <property type="component" value="Unassembled WGS sequence"/>
</dbReference>
<reference evidence="3 4" key="1">
    <citation type="journal article" date="2018" name="BMC Genomics">
        <title>Comparative genome analyses reveal sequence features reflecting distinct modes of host-adaptation between dicot and monocot powdery mildew.</title>
        <authorList>
            <person name="Wu Y."/>
            <person name="Ma X."/>
            <person name="Pan Z."/>
            <person name="Kale S.D."/>
            <person name="Song Y."/>
            <person name="King H."/>
            <person name="Zhang Q."/>
            <person name="Presley C."/>
            <person name="Deng X."/>
            <person name="Wei C.I."/>
            <person name="Xiao S."/>
        </authorList>
    </citation>
    <scope>NUCLEOTIDE SEQUENCE [LARGE SCALE GENOMIC DNA]</scope>
    <source>
        <strain evidence="3">UMSG2</strain>
    </source>
</reference>
<keyword evidence="2" id="KW-0472">Membrane</keyword>